<feature type="transmembrane region" description="Helical" evidence="1">
    <location>
        <begin position="180"/>
        <end position="197"/>
    </location>
</feature>
<evidence type="ECO:0000256" key="1">
    <source>
        <dbReference type="SAM" id="Phobius"/>
    </source>
</evidence>
<feature type="transmembrane region" description="Helical" evidence="1">
    <location>
        <begin position="12"/>
        <end position="36"/>
    </location>
</feature>
<keyword evidence="1" id="KW-0812">Transmembrane</keyword>
<organism evidence="2 3">
    <name type="scientific">Pythium oligandrum</name>
    <name type="common">Mycoparasitic fungus</name>
    <dbReference type="NCBI Taxonomy" id="41045"/>
    <lineage>
        <taxon>Eukaryota</taxon>
        <taxon>Sar</taxon>
        <taxon>Stramenopiles</taxon>
        <taxon>Oomycota</taxon>
        <taxon>Peronosporomycetes</taxon>
        <taxon>Pythiales</taxon>
        <taxon>Pythiaceae</taxon>
        <taxon>Pythium</taxon>
    </lineage>
</organism>
<keyword evidence="1" id="KW-0472">Membrane</keyword>
<dbReference type="Proteomes" id="UP000794436">
    <property type="component" value="Unassembled WGS sequence"/>
</dbReference>
<name>A0A8K1CLQ4_PYTOL</name>
<keyword evidence="3" id="KW-1185">Reference proteome</keyword>
<gene>
    <name evidence="2" type="ORF">Poli38472_008016</name>
</gene>
<evidence type="ECO:0000313" key="3">
    <source>
        <dbReference type="Proteomes" id="UP000794436"/>
    </source>
</evidence>
<dbReference type="AlphaFoldDB" id="A0A8K1CLQ4"/>
<evidence type="ECO:0000313" key="2">
    <source>
        <dbReference type="EMBL" id="TMW65374.1"/>
    </source>
</evidence>
<proteinExistence type="predicted"/>
<feature type="transmembrane region" description="Helical" evidence="1">
    <location>
        <begin position="56"/>
        <end position="82"/>
    </location>
</feature>
<comment type="caution">
    <text evidence="2">The sequence shown here is derived from an EMBL/GenBank/DDBJ whole genome shotgun (WGS) entry which is preliminary data.</text>
</comment>
<protein>
    <submittedName>
        <fullName evidence="2">Uncharacterized protein</fullName>
    </submittedName>
</protein>
<accession>A0A8K1CLQ4</accession>
<reference evidence="2" key="1">
    <citation type="submission" date="2019-03" db="EMBL/GenBank/DDBJ databases">
        <title>Long read genome sequence of the mycoparasitic Pythium oligandrum ATCC 38472 isolated from sugarbeet rhizosphere.</title>
        <authorList>
            <person name="Gaulin E."/>
        </authorList>
    </citation>
    <scope>NUCLEOTIDE SEQUENCE</scope>
    <source>
        <strain evidence="2">ATCC 38472_TT</strain>
    </source>
</reference>
<keyword evidence="1" id="KW-1133">Transmembrane helix</keyword>
<dbReference type="EMBL" id="SPLM01000037">
    <property type="protein sequence ID" value="TMW65374.1"/>
    <property type="molecule type" value="Genomic_DNA"/>
</dbReference>
<sequence length="711" mass="79837">MYVNVSPVAFRCLWICLLALQMACFLYYALFARLYARLPTMGLAMHLVSFKLDTMGPYYSVLSATHGIFAVAHGFYVLVALVGSLRARKLCFLTVQQCFARHVAVHPRKKSAASRKQSTQPRLPTASLYERVFGRYGLFGVEGKYFDVLLVLREVLETGLQMQQAYRLSHFAPRKSLNRFYVALLVLNGWATLAIHVVFKDSSMSRRMFLLLCDAALDLMSSVIVPMTLMASYWRDYDPVVTGFPYDKWLNDRWFVNIVNEIPLILVTTWADFAGRFMFAAGLLSCLGNIKRIVRIDPSRQTQKKTRKLIALMPVRPTPSSKRTSLRQLWSTRASKHESPLKRRLDAIVYLVFGLSGTIVLGLHLHAETIASPIECHMQTRPWGSTKPACALVVLDCYQEQIMGTEGEVSSRWSELHIPGVFRLVVRHCPQLAMPQTLQDFTGVNTIKIYNSTVVSWEELAALTGTTHPKLLILIMVRVEFPNGELPVGLLSPNFPRQLVDVKMCVTNLKTLPSDLDTKWGQGTGAGIYLFELSQFDSFPLVITRLRPREVSFANNHITQFPFDAVPLPTLRIFNLGGNPIKSLVPDASSKSKVAVIGASVRFYLVGTSISMLPAWMDGRLKAWLDRTFTRPPVHLAKTSFCSSVSRLLNGTVASFPEDADARGVDKAFVMNATRADAVTWNLQQLCAPQQSFFYPLALEDSWHGLNKPPV</sequence>